<keyword evidence="1" id="KW-1133">Transmembrane helix</keyword>
<dbReference type="PANTHER" id="PTHR35394">
    <property type="entry name" value="DUF3176 DOMAIN-CONTAINING PROTEIN"/>
    <property type="match status" value="1"/>
</dbReference>
<accession>A0A139HS76</accession>
<evidence type="ECO:0000313" key="2">
    <source>
        <dbReference type="EMBL" id="KXT05344.1"/>
    </source>
</evidence>
<dbReference type="Pfam" id="PF11374">
    <property type="entry name" value="DUF3176"/>
    <property type="match status" value="1"/>
</dbReference>
<proteinExistence type="predicted"/>
<feature type="transmembrane region" description="Helical" evidence="1">
    <location>
        <begin position="518"/>
        <end position="541"/>
    </location>
</feature>
<evidence type="ECO:0000256" key="1">
    <source>
        <dbReference type="SAM" id="Phobius"/>
    </source>
</evidence>
<gene>
    <name evidence="2" type="ORF">AC578_10940</name>
</gene>
<evidence type="ECO:0000313" key="3">
    <source>
        <dbReference type="Proteomes" id="UP000070133"/>
    </source>
</evidence>
<dbReference type="PANTHER" id="PTHR35394:SF5">
    <property type="entry name" value="DUF3176 DOMAIN-CONTAINING PROTEIN"/>
    <property type="match status" value="1"/>
</dbReference>
<feature type="transmembrane region" description="Helical" evidence="1">
    <location>
        <begin position="77"/>
        <end position="98"/>
    </location>
</feature>
<feature type="transmembrane region" description="Helical" evidence="1">
    <location>
        <begin position="42"/>
        <end position="65"/>
    </location>
</feature>
<dbReference type="InterPro" id="IPR021514">
    <property type="entry name" value="DUF3176"/>
</dbReference>
<keyword evidence="3" id="KW-1185">Reference proteome</keyword>
<protein>
    <submittedName>
        <fullName evidence="2">Uncharacterized protein</fullName>
    </submittedName>
</protein>
<dbReference type="EMBL" id="LFZN01000013">
    <property type="protein sequence ID" value="KXT05344.1"/>
    <property type="molecule type" value="Genomic_DNA"/>
</dbReference>
<dbReference type="Proteomes" id="UP000070133">
    <property type="component" value="Unassembled WGS sequence"/>
</dbReference>
<dbReference type="AlphaFoldDB" id="A0A139HS76"/>
<keyword evidence="1" id="KW-0472">Membrane</keyword>
<name>A0A139HS76_9PEZI</name>
<sequence>MGDLHTCGEESTLDTKRLPDIPYEPQRNLSGLEVLKRISLNLWLWELLGLLTSIACVGAILVVLGKYEGQPVPDWSFGLTVNGLISILAVVAKASMILPVAEAISQLKWHWYWSQERPVLDFDRFDGASRGPWGSLVLLCSPRSWNLAALGAALTLAAIMLEPSLQQILTYPVSRVISPDKSYTSRAVHFDDVDKDGNGNTMVSSQVRGAVYAAMFDSVPTTTQSISPTCSTGNCTWPPFKSLGMCNTCRNITSHLSKSITYGGPPAWSLSNRLSLTGGLSNGNFAWMLGGPYKSIVFDQNWANQSVLDLSYIYVPPVTFELNHAEANAYECVLYACVKTYEASMEAGLYKETVTSTWPGPNITEPAATVDLGDMFACIGRGSTVNFTNADTSCNFPTTGNYTLRPPGTSEIFSFSVETYNFLRYWMGSRFAMSYSSGFNLQGGMDPIYNDVAQAFYTAQLNGTVSSNETKVWNMLGPGVIMDKIALSLTNHMRSVSDNATAALGTAVTIRNIVHVRWWWATFAIVLLSLTTAFLLSTMVWTMKKGVPIWKSSSLAALLHGLDDSSTAVMTASRFDHVEEKAKSFKMSLKLDGDFWRMQGIR</sequence>
<dbReference type="STRING" id="321146.A0A139HS76"/>
<organism evidence="2 3">
    <name type="scientific">Pseudocercospora eumusae</name>
    <dbReference type="NCBI Taxonomy" id="321146"/>
    <lineage>
        <taxon>Eukaryota</taxon>
        <taxon>Fungi</taxon>
        <taxon>Dikarya</taxon>
        <taxon>Ascomycota</taxon>
        <taxon>Pezizomycotina</taxon>
        <taxon>Dothideomycetes</taxon>
        <taxon>Dothideomycetidae</taxon>
        <taxon>Mycosphaerellales</taxon>
        <taxon>Mycosphaerellaceae</taxon>
        <taxon>Pseudocercospora</taxon>
    </lineage>
</organism>
<dbReference type="OrthoDB" id="5242705at2759"/>
<reference evidence="2 3" key="1">
    <citation type="submission" date="2015-07" db="EMBL/GenBank/DDBJ databases">
        <title>Comparative genomics of the Sigatoka disease complex on banana suggests a link between parallel evolutionary changes in Pseudocercospora fijiensis and Pseudocercospora eumusae and increased virulence on the banana host.</title>
        <authorList>
            <person name="Chang T.-C."/>
            <person name="Salvucci A."/>
            <person name="Crous P.W."/>
            <person name="Stergiopoulos I."/>
        </authorList>
    </citation>
    <scope>NUCLEOTIDE SEQUENCE [LARGE SCALE GENOMIC DNA]</scope>
    <source>
        <strain evidence="2 3">CBS 114824</strain>
    </source>
</reference>
<comment type="caution">
    <text evidence="2">The sequence shown here is derived from an EMBL/GenBank/DDBJ whole genome shotgun (WGS) entry which is preliminary data.</text>
</comment>
<keyword evidence="1" id="KW-0812">Transmembrane</keyword>